<evidence type="ECO:0000313" key="2">
    <source>
        <dbReference type="EMBL" id="PWN96956.1"/>
    </source>
</evidence>
<protein>
    <submittedName>
        <fullName evidence="2">Uncharacterized protein</fullName>
    </submittedName>
</protein>
<feature type="compositionally biased region" description="Basic residues" evidence="1">
    <location>
        <begin position="66"/>
        <end position="85"/>
    </location>
</feature>
<feature type="region of interest" description="Disordered" evidence="1">
    <location>
        <begin position="58"/>
        <end position="121"/>
    </location>
</feature>
<name>A0A316Z6N9_9BASI</name>
<sequence length="121" mass="13409">MCWLKLPSTLSSVYLPVRAPAAAISILHLQTQQPHPKSLRAPRVPHLHRSARVSFLHTPLHERPSSARRSHLRRRPHGATRPHALRLHEAICSPMPPRPCSASPLRPTRSAPPVPLTPSAS</sequence>
<dbReference type="RefSeq" id="XP_025597235.1">
    <property type="nucleotide sequence ID" value="XM_025745810.1"/>
</dbReference>
<keyword evidence="3" id="KW-1185">Reference proteome</keyword>
<evidence type="ECO:0000256" key="1">
    <source>
        <dbReference type="SAM" id="MobiDB-lite"/>
    </source>
</evidence>
<proteinExistence type="predicted"/>
<reference evidence="2 3" key="1">
    <citation type="journal article" date="2018" name="Mol. Biol. Evol.">
        <title>Broad Genomic Sampling Reveals a Smut Pathogenic Ancestry of the Fungal Clade Ustilaginomycotina.</title>
        <authorList>
            <person name="Kijpornyongpan T."/>
            <person name="Mondo S.J."/>
            <person name="Barry K."/>
            <person name="Sandor L."/>
            <person name="Lee J."/>
            <person name="Lipzen A."/>
            <person name="Pangilinan J."/>
            <person name="LaButti K."/>
            <person name="Hainaut M."/>
            <person name="Henrissat B."/>
            <person name="Grigoriev I.V."/>
            <person name="Spatafora J.W."/>
            <person name="Aime M.C."/>
        </authorList>
    </citation>
    <scope>NUCLEOTIDE SEQUENCE [LARGE SCALE GENOMIC DNA]</scope>
    <source>
        <strain evidence="2 3">MCA 4186</strain>
    </source>
</reference>
<dbReference type="Proteomes" id="UP000245946">
    <property type="component" value="Unassembled WGS sequence"/>
</dbReference>
<organism evidence="2 3">
    <name type="scientific">Tilletiopsis washingtonensis</name>
    <dbReference type="NCBI Taxonomy" id="58919"/>
    <lineage>
        <taxon>Eukaryota</taxon>
        <taxon>Fungi</taxon>
        <taxon>Dikarya</taxon>
        <taxon>Basidiomycota</taxon>
        <taxon>Ustilaginomycotina</taxon>
        <taxon>Exobasidiomycetes</taxon>
        <taxon>Entylomatales</taxon>
        <taxon>Entylomatales incertae sedis</taxon>
        <taxon>Tilletiopsis</taxon>
    </lineage>
</organism>
<feature type="compositionally biased region" description="Pro residues" evidence="1">
    <location>
        <begin position="110"/>
        <end position="121"/>
    </location>
</feature>
<dbReference type="AlphaFoldDB" id="A0A316Z6N9"/>
<dbReference type="EMBL" id="KZ819297">
    <property type="protein sequence ID" value="PWN96956.1"/>
    <property type="molecule type" value="Genomic_DNA"/>
</dbReference>
<dbReference type="GeneID" id="37273354"/>
<gene>
    <name evidence="2" type="ORF">FA09DRAFT_74284</name>
</gene>
<evidence type="ECO:0000313" key="3">
    <source>
        <dbReference type="Proteomes" id="UP000245946"/>
    </source>
</evidence>
<accession>A0A316Z6N9</accession>